<dbReference type="SUPFAM" id="SSF51445">
    <property type="entry name" value="(Trans)glycosidases"/>
    <property type="match status" value="1"/>
</dbReference>
<gene>
    <name evidence="3" type="ORF">J2Z37_003779</name>
</gene>
<dbReference type="PROSITE" id="PS51910">
    <property type="entry name" value="GH18_2"/>
    <property type="match status" value="1"/>
</dbReference>
<keyword evidence="4" id="KW-1185">Reference proteome</keyword>
<evidence type="ECO:0000313" key="3">
    <source>
        <dbReference type="EMBL" id="MBP1933766.1"/>
    </source>
</evidence>
<proteinExistence type="predicted"/>
<reference evidence="3 4" key="1">
    <citation type="submission" date="2021-03" db="EMBL/GenBank/DDBJ databases">
        <title>Genomic Encyclopedia of Type Strains, Phase IV (KMG-IV): sequencing the most valuable type-strain genomes for metagenomic binning, comparative biology and taxonomic classification.</title>
        <authorList>
            <person name="Goeker M."/>
        </authorList>
    </citation>
    <scope>NUCLEOTIDE SEQUENCE [LARGE SCALE GENOMIC DNA]</scope>
    <source>
        <strain evidence="3 4">DSM 24738</strain>
    </source>
</reference>
<dbReference type="InterPro" id="IPR012854">
    <property type="entry name" value="Cu_amine_oxidase-like_N"/>
</dbReference>
<comment type="caution">
    <text evidence="3">The sequence shown here is derived from an EMBL/GenBank/DDBJ whole genome shotgun (WGS) entry which is preliminary data.</text>
</comment>
<dbReference type="Pfam" id="PF00704">
    <property type="entry name" value="Glyco_hydro_18"/>
    <property type="match status" value="1"/>
</dbReference>
<dbReference type="RefSeq" id="WP_209811776.1">
    <property type="nucleotide sequence ID" value="NZ_JAGGKT010000013.1"/>
</dbReference>
<sequence length="421" mass="46843">MKKSLLAIPLALALLSGSMSSATAAEDRKNKVVVDGAALENTTPLILNGRSFVPFRALAEALDVTVTWNDKERTVNAISDDVMLELTIGSKQALTNQGNFDLDAAPMIKNGKTYIPLRFFAETFDAKVTWDPENQSIYMTTPPAAMAVIGFYTLGDAQTSSWTDLFTMDYPGTGIGNTDLVSELALGWYSMDEEGNLLPNNPYYWNRPADWESVLGAAGDYRMKTEMTIHLPEKDPTLLTLLTDEQVKSQAITQIVKEVELYDGVNLDLEGLGLGQSEEQIVKTQSQFTRFVSDLSEQLRSNNKSLTLTLHAPNSVYKGYDYKSLGGVADQIIIMAYDYTDPKSQQPEPLNKVEQAVELAKAVVPAEKLVLAINLWKEDEETIQDKIAIAKRHHLKGIALWRLGLVQNDWNGIRQQIKKRY</sequence>
<name>A0ABS4GU12_9BACL</name>
<evidence type="ECO:0000256" key="1">
    <source>
        <dbReference type="SAM" id="SignalP"/>
    </source>
</evidence>
<evidence type="ECO:0000313" key="4">
    <source>
        <dbReference type="Proteomes" id="UP001519343"/>
    </source>
</evidence>
<dbReference type="Gene3D" id="3.30.457.10">
    <property type="entry name" value="Copper amine oxidase-like, N-terminal domain"/>
    <property type="match status" value="1"/>
</dbReference>
<dbReference type="EMBL" id="JAGGKT010000013">
    <property type="protein sequence ID" value="MBP1933766.1"/>
    <property type="molecule type" value="Genomic_DNA"/>
</dbReference>
<dbReference type="InterPro" id="IPR017853">
    <property type="entry name" value="GH"/>
</dbReference>
<dbReference type="Gene3D" id="3.20.20.80">
    <property type="entry name" value="Glycosidases"/>
    <property type="match status" value="1"/>
</dbReference>
<dbReference type="Proteomes" id="UP001519343">
    <property type="component" value="Unassembled WGS sequence"/>
</dbReference>
<feature type="signal peptide" evidence="1">
    <location>
        <begin position="1"/>
        <end position="24"/>
    </location>
</feature>
<evidence type="ECO:0000259" key="2">
    <source>
        <dbReference type="PROSITE" id="PS51910"/>
    </source>
</evidence>
<dbReference type="SUPFAM" id="SSF55383">
    <property type="entry name" value="Copper amine oxidase, domain N"/>
    <property type="match status" value="1"/>
</dbReference>
<dbReference type="PANTHER" id="PTHR46066">
    <property type="entry name" value="CHITINASE DOMAIN-CONTAINING PROTEIN 1 FAMILY MEMBER"/>
    <property type="match status" value="1"/>
</dbReference>
<dbReference type="SMART" id="SM00636">
    <property type="entry name" value="Glyco_18"/>
    <property type="match status" value="1"/>
</dbReference>
<keyword evidence="1" id="KW-0732">Signal</keyword>
<accession>A0ABS4GU12</accession>
<dbReference type="InterPro" id="IPR036582">
    <property type="entry name" value="Mao_N_sf"/>
</dbReference>
<organism evidence="3 4">
    <name type="scientific">Ammoniphilus resinae</name>
    <dbReference type="NCBI Taxonomy" id="861532"/>
    <lineage>
        <taxon>Bacteria</taxon>
        <taxon>Bacillati</taxon>
        <taxon>Bacillota</taxon>
        <taxon>Bacilli</taxon>
        <taxon>Bacillales</taxon>
        <taxon>Paenibacillaceae</taxon>
        <taxon>Aneurinibacillus group</taxon>
        <taxon>Ammoniphilus</taxon>
    </lineage>
</organism>
<dbReference type="InterPro" id="IPR001223">
    <property type="entry name" value="Glyco_hydro18_cat"/>
</dbReference>
<feature type="chain" id="PRO_5046464541" description="GH18 domain-containing protein" evidence="1">
    <location>
        <begin position="25"/>
        <end position="421"/>
    </location>
</feature>
<feature type="domain" description="GH18" evidence="2">
    <location>
        <begin position="146"/>
        <end position="421"/>
    </location>
</feature>
<dbReference type="InterPro" id="IPR011583">
    <property type="entry name" value="Chitinase_II/V-like_cat"/>
</dbReference>
<dbReference type="PANTHER" id="PTHR46066:SF2">
    <property type="entry name" value="CHITINASE DOMAIN-CONTAINING PROTEIN 1"/>
    <property type="match status" value="1"/>
</dbReference>
<dbReference type="Pfam" id="PF07833">
    <property type="entry name" value="Cu_amine_oxidN1"/>
    <property type="match status" value="1"/>
</dbReference>
<protein>
    <recommendedName>
        <fullName evidence="2">GH18 domain-containing protein</fullName>
    </recommendedName>
</protein>